<feature type="compositionally biased region" description="Basic residues" evidence="1">
    <location>
        <begin position="45"/>
        <end position="64"/>
    </location>
</feature>
<dbReference type="Pfam" id="PF07839">
    <property type="entry name" value="CaM_binding"/>
    <property type="match status" value="2"/>
</dbReference>
<evidence type="ECO:0000313" key="3">
    <source>
        <dbReference type="EMBL" id="OMO59283.1"/>
    </source>
</evidence>
<feature type="compositionally biased region" description="Basic and acidic residues" evidence="1">
    <location>
        <begin position="860"/>
        <end position="870"/>
    </location>
</feature>
<dbReference type="PANTHER" id="PTHR33923:SF3">
    <property type="entry name" value="CALMODULIN BINDING PROTEIN PICBP"/>
    <property type="match status" value="1"/>
</dbReference>
<feature type="region of interest" description="Disordered" evidence="1">
    <location>
        <begin position="578"/>
        <end position="600"/>
    </location>
</feature>
<feature type="compositionally biased region" description="Basic and acidic residues" evidence="1">
    <location>
        <begin position="696"/>
        <end position="707"/>
    </location>
</feature>
<protein>
    <recommendedName>
        <fullName evidence="2">Calmodulin-binding domain-containing protein</fullName>
    </recommendedName>
</protein>
<organism evidence="3 4">
    <name type="scientific">Corchorus olitorius</name>
    <dbReference type="NCBI Taxonomy" id="93759"/>
    <lineage>
        <taxon>Eukaryota</taxon>
        <taxon>Viridiplantae</taxon>
        <taxon>Streptophyta</taxon>
        <taxon>Embryophyta</taxon>
        <taxon>Tracheophyta</taxon>
        <taxon>Spermatophyta</taxon>
        <taxon>Magnoliopsida</taxon>
        <taxon>eudicotyledons</taxon>
        <taxon>Gunneridae</taxon>
        <taxon>Pentapetalae</taxon>
        <taxon>rosids</taxon>
        <taxon>malvids</taxon>
        <taxon>Malvales</taxon>
        <taxon>Malvaceae</taxon>
        <taxon>Grewioideae</taxon>
        <taxon>Apeibeae</taxon>
        <taxon>Corchorus</taxon>
    </lineage>
</organism>
<feature type="domain" description="Calmodulin-binding" evidence="2">
    <location>
        <begin position="693"/>
        <end position="803"/>
    </location>
</feature>
<dbReference type="InterPro" id="IPR044681">
    <property type="entry name" value="PICBP-like"/>
</dbReference>
<proteinExistence type="predicted"/>
<dbReference type="EMBL" id="AWUE01022203">
    <property type="protein sequence ID" value="OMO59283.1"/>
    <property type="molecule type" value="Genomic_DNA"/>
</dbReference>
<name>A0A1R3GMH0_9ROSI</name>
<feature type="region of interest" description="Disordered" evidence="1">
    <location>
        <begin position="828"/>
        <end position="878"/>
    </location>
</feature>
<feature type="compositionally biased region" description="Basic residues" evidence="1">
    <location>
        <begin position="126"/>
        <end position="139"/>
    </location>
</feature>
<dbReference type="SMART" id="SM01054">
    <property type="entry name" value="CaM_binding"/>
    <property type="match status" value="2"/>
</dbReference>
<feature type="region of interest" description="Disordered" evidence="1">
    <location>
        <begin position="333"/>
        <end position="420"/>
    </location>
</feature>
<feature type="compositionally biased region" description="Basic and acidic residues" evidence="1">
    <location>
        <begin position="670"/>
        <end position="685"/>
    </location>
</feature>
<dbReference type="OrthoDB" id="1096728at2759"/>
<comment type="caution">
    <text evidence="3">The sequence shown here is derived from an EMBL/GenBank/DDBJ whole genome shotgun (WGS) entry which is preliminary data.</text>
</comment>
<feature type="domain" description="Calmodulin-binding" evidence="2">
    <location>
        <begin position="1217"/>
        <end position="1331"/>
    </location>
</feature>
<feature type="compositionally biased region" description="Polar residues" evidence="1">
    <location>
        <begin position="339"/>
        <end position="351"/>
    </location>
</feature>
<feature type="compositionally biased region" description="Low complexity" evidence="1">
    <location>
        <begin position="18"/>
        <end position="30"/>
    </location>
</feature>
<feature type="compositionally biased region" description="Low complexity" evidence="1">
    <location>
        <begin position="199"/>
        <end position="208"/>
    </location>
</feature>
<evidence type="ECO:0000259" key="2">
    <source>
        <dbReference type="SMART" id="SM01054"/>
    </source>
</evidence>
<reference evidence="4" key="1">
    <citation type="submission" date="2013-09" db="EMBL/GenBank/DDBJ databases">
        <title>Corchorus olitorius genome sequencing.</title>
        <authorList>
            <person name="Alam M."/>
            <person name="Haque M.S."/>
            <person name="Islam M.S."/>
            <person name="Emdad E.M."/>
            <person name="Islam M.M."/>
            <person name="Ahmed B."/>
            <person name="Halim A."/>
            <person name="Hossen Q.M.M."/>
            <person name="Hossain M.Z."/>
            <person name="Ahmed R."/>
            <person name="Khan M.M."/>
            <person name="Islam R."/>
            <person name="Rashid M.M."/>
            <person name="Khan S.A."/>
            <person name="Rahman M.S."/>
            <person name="Alam M."/>
            <person name="Yahiya A.S."/>
            <person name="Khan M.S."/>
            <person name="Azam M.S."/>
            <person name="Haque T."/>
            <person name="Lashkar M.Z.H."/>
            <person name="Akhand A.I."/>
            <person name="Morshed G."/>
            <person name="Roy S."/>
            <person name="Uddin K.S."/>
            <person name="Rabeya T."/>
            <person name="Hossain A.S."/>
            <person name="Chowdhury A."/>
            <person name="Snigdha A.R."/>
            <person name="Mortoza M.S."/>
            <person name="Matin S.A."/>
            <person name="Hoque S.M.E."/>
            <person name="Islam M.K."/>
            <person name="Roy D.K."/>
            <person name="Haider R."/>
            <person name="Moosa M.M."/>
            <person name="Elias S.M."/>
            <person name="Hasan A.M."/>
            <person name="Jahan S."/>
            <person name="Shafiuddin M."/>
            <person name="Mahmood N."/>
            <person name="Shommy N.S."/>
        </authorList>
    </citation>
    <scope>NUCLEOTIDE SEQUENCE [LARGE SCALE GENOMIC DNA]</scope>
    <source>
        <strain evidence="4">cv. O-4</strain>
    </source>
</reference>
<feature type="compositionally biased region" description="Polar residues" evidence="1">
    <location>
        <begin position="586"/>
        <end position="595"/>
    </location>
</feature>
<dbReference type="InterPro" id="IPR012417">
    <property type="entry name" value="CaM-bd_dom_pln"/>
</dbReference>
<dbReference type="GO" id="GO:0005516">
    <property type="term" value="F:calmodulin binding"/>
    <property type="evidence" value="ECO:0007669"/>
    <property type="project" value="InterPro"/>
</dbReference>
<dbReference type="STRING" id="93759.A0A1R3GMH0"/>
<feature type="region of interest" description="Disordered" evidence="1">
    <location>
        <begin position="655"/>
        <end position="710"/>
    </location>
</feature>
<accession>A0A1R3GMH0</accession>
<evidence type="ECO:0000313" key="4">
    <source>
        <dbReference type="Proteomes" id="UP000187203"/>
    </source>
</evidence>
<sequence>MISTKLEVEADFDDFMESETMSTTTESSVENQGGRNRGGTEPEKKMKKMRSIKLSRMPSARKGKSLPSQVHAGYAASLEKSTPMEMSDASPNHVKATSSSDGKEDNFPVLPLRLARRSSFKPVRTVTRKSSMKIRRSQLRKPSGGADLNKKLKKSRSIKHASSESSKSLRRGVNSQDDQHPIIPSSEVDSSPHFLKGTSSSESSFDSSDQVKKISTNKAQKVAYPGNKSIRVSRTSTLGPMRILTKMASMKSKRPSMKKCSDVSSISDPSLDRATCSSTLKDSKFPNRLEVKPRGIDSDGTAAVLNVCRYSYCSLHGHHHGNNPPLKKFVSMRRRVAKTQKSLKPESQSSGKAKRSGNRKKGLQTEKRAFDGDVGVALQQTTDDIRETPSVLGEAESSYPNPSHEANLHQSSNPQKEGNIEASGIGAEHFKEMPSTPSNGEQALRDVNEDTASHLNLEENKGDSQKDVKKLETVSTEGGCELPNSLFSSTGIMEKSISASPEKNGDSELEHRILQPEDTLVASTIDVAGKAKMENQKNFKFWKLIYRHMVTDLDAEFETQNPLSRVDSEEQVQNLHNAANEKNESSQDISQTDPVTSLEDYEASSRKLELTQSDAIKLVQQAFDKILSEIPDHSSDDQSSIASDAASDQDFLLEKQNEGKEVSISTSSISREDSMARDQEEKHLPTDNIIAPGEVKAAEMKGKKSDKQMPNSWSNLKKMIILNRFVKSLEKVRNLKPRATRYLPAHKDPEAEKIHLKHQDMKGRKSSEEWMLDHALRQVISTLAPSQKRKVSMLVQAFESVIPLSESRNDMRPNAEVSSPISSVAAYDEPSVRKVDNAQNETGSEILPGEALNPEMSSKNGEDQDNESHTAHQKFQKSASELRETSLLCDCTEQLLCIAASEMSGTDMKNEDTGAVHENNGNEVSKIVMDDPQKLVDLTLSETVELGVSSDKSFNDEDADRISQEKVFPLDEEVIERNTKEEMPILESEVCSGVSELNIKNMDLENHDLINSADHHGKTESPTEVGERAQPKYKFLCYPLEQPQSESSFAADVSKSERQKYTRLWYLIYKHMVSSSSTGCGLQPVQNGADEEVQGDDASKFSGESNADCQGAFAAGQDMSSQNIEYHNNEIIKLVEEAIDEIPLPEIQDNASDNQSLNGDATLDQELPEKIYGKEEVQFISSSTGSANEDSKDDKNVTAELRSTLNSEEENLKSEIISTQNEAIRGTEEGNKSKKRVLRNWSNLKKLILLRRFVKALEKVREFNPRGPRYLPLEPAPESEKVLLRPQNMEDRKNAEEWMLDYALQRVVAKLTPERKRRVELLVEAFETVIPTLS</sequence>
<keyword evidence="4" id="KW-1185">Reference proteome</keyword>
<feature type="region of interest" description="Disordered" evidence="1">
    <location>
        <begin position="1"/>
        <end position="220"/>
    </location>
</feature>
<evidence type="ECO:0000256" key="1">
    <source>
        <dbReference type="SAM" id="MobiDB-lite"/>
    </source>
</evidence>
<gene>
    <name evidence="3" type="ORF">COLO4_34259</name>
</gene>
<feature type="compositionally biased region" description="Basic residues" evidence="1">
    <location>
        <begin position="352"/>
        <end position="362"/>
    </location>
</feature>
<dbReference type="Proteomes" id="UP000187203">
    <property type="component" value="Unassembled WGS sequence"/>
</dbReference>
<dbReference type="PANTHER" id="PTHR33923">
    <property type="entry name" value="CALMODULIN-BINDING PROTEIN-RELATED"/>
    <property type="match status" value="1"/>
</dbReference>